<evidence type="ECO:0000259" key="6">
    <source>
        <dbReference type="PROSITE" id="PS50600"/>
    </source>
</evidence>
<dbReference type="PROSITE" id="PS50600">
    <property type="entry name" value="ULP_PROTEASE"/>
    <property type="match status" value="1"/>
</dbReference>
<feature type="domain" description="Ubiquitin-like protease family profile" evidence="6">
    <location>
        <begin position="268"/>
        <end position="478"/>
    </location>
</feature>
<accession>A0A8T0A4Q4</accession>
<evidence type="ECO:0000313" key="7">
    <source>
        <dbReference type="EMBL" id="KAF7640335.1"/>
    </source>
</evidence>
<proteinExistence type="inferred from homology"/>
<dbReference type="GO" id="GO:0005634">
    <property type="term" value="C:nucleus"/>
    <property type="evidence" value="ECO:0007669"/>
    <property type="project" value="TreeGrafter"/>
</dbReference>
<evidence type="ECO:0000256" key="1">
    <source>
        <dbReference type="ARBA" id="ARBA00005234"/>
    </source>
</evidence>
<evidence type="ECO:0000313" key="8">
    <source>
        <dbReference type="Proteomes" id="UP000605970"/>
    </source>
</evidence>
<evidence type="ECO:0000256" key="4">
    <source>
        <dbReference type="ARBA" id="ARBA00022786"/>
    </source>
</evidence>
<keyword evidence="3" id="KW-0645">Protease</keyword>
<dbReference type="Gene3D" id="1.10.418.20">
    <property type="match status" value="1"/>
</dbReference>
<dbReference type="GO" id="GO:0016926">
    <property type="term" value="P:protein desumoylation"/>
    <property type="evidence" value="ECO:0007669"/>
    <property type="project" value="TreeGrafter"/>
</dbReference>
<dbReference type="GO" id="GO:0070139">
    <property type="term" value="F:SUMO-specific endopeptidase activity"/>
    <property type="evidence" value="ECO:0007669"/>
    <property type="project" value="TreeGrafter"/>
</dbReference>
<sequence>MYHIRQILSNASLFHHNYVVQQMNKNKKSKLDIAVQFIVLISHNQWTVLLSTLDNIGRILPINYEKRLSITENNDHGYIYPRRVISTNHININQQYQFTFARQQRPLAPQQPIILKSHLYPTTIKAADEHIQENLSMDKVLTDRVFPVNNGQPPVNIQSLNSNYPLLQIHHVQSALVQQADSLTQQTKSDFHQQQLICQQQSTQLSTSESPVRLVIKPQQRFNNRKSHKPEEINLIDDEENGMDSESCSSKFPNDALFSYPHNTRDSCSVHNSDLKHLAFDVMLNDTIIDFYLKYIHNSLVPKERRDRIYIFNTFFFGRLTQAPAHGKSQVSMPTRIKRVISNFQTVRNWTKKVDIFSKDYVVVPINEEIHWYLAIIVNPHAGVFATDNSLEKRSESSGLSVPYLVVLNSLIDPAVDKHLDVRQQLSEYLFLEYSDKHLHDGKYFKKDSLQVIQPTLIPQQKGYIDCGLFLLHFAELFLVNPPKSISNRASFRCWFNDFQIHHKREQIQRVIRQMSPCVKPSMFIYQPSPRNNIKKSKKSKRQQSLMEAFPLIGRDRRQSESRVSEIARDPRFSVLYRPRSYDSLISENRERPLVLQPPTIAEMRRYRKIKNSLIDGIR</sequence>
<name>A0A8T0A4Q4_9BILA</name>
<dbReference type="Gene3D" id="3.30.310.130">
    <property type="entry name" value="Ubiquitin-related"/>
    <property type="match status" value="1"/>
</dbReference>
<dbReference type="PANTHER" id="PTHR46896:SF3">
    <property type="entry name" value="FI06413P-RELATED"/>
    <property type="match status" value="1"/>
</dbReference>
<comment type="caution">
    <text evidence="7">The sequence shown here is derived from an EMBL/GenBank/DDBJ whole genome shotgun (WGS) entry which is preliminary data.</text>
</comment>
<evidence type="ECO:0000256" key="3">
    <source>
        <dbReference type="ARBA" id="ARBA00022670"/>
    </source>
</evidence>
<gene>
    <name evidence="7" type="ORF">Mgra_00000157</name>
</gene>
<evidence type="ECO:0000256" key="2">
    <source>
        <dbReference type="ARBA" id="ARBA00022553"/>
    </source>
</evidence>
<dbReference type="GO" id="GO:0005737">
    <property type="term" value="C:cytoplasm"/>
    <property type="evidence" value="ECO:0007669"/>
    <property type="project" value="TreeGrafter"/>
</dbReference>
<dbReference type="SUPFAM" id="SSF54001">
    <property type="entry name" value="Cysteine proteinases"/>
    <property type="match status" value="1"/>
</dbReference>
<protein>
    <submittedName>
        <fullName evidence="7">ULP_PROTEASE domain-containing protein</fullName>
    </submittedName>
</protein>
<dbReference type="GO" id="GO:0006508">
    <property type="term" value="P:proteolysis"/>
    <property type="evidence" value="ECO:0007669"/>
    <property type="project" value="UniProtKB-KW"/>
</dbReference>
<comment type="similarity">
    <text evidence="1">Belongs to the peptidase C48 family.</text>
</comment>
<keyword evidence="8" id="KW-1185">Reference proteome</keyword>
<dbReference type="OrthoDB" id="442460at2759"/>
<dbReference type="InterPro" id="IPR038765">
    <property type="entry name" value="Papain-like_cys_pep_sf"/>
</dbReference>
<dbReference type="Pfam" id="PF02902">
    <property type="entry name" value="Peptidase_C48"/>
    <property type="match status" value="1"/>
</dbReference>
<evidence type="ECO:0000256" key="5">
    <source>
        <dbReference type="ARBA" id="ARBA00022801"/>
    </source>
</evidence>
<dbReference type="PANTHER" id="PTHR46896">
    <property type="entry name" value="SENTRIN-SPECIFIC PROTEASE"/>
    <property type="match status" value="1"/>
</dbReference>
<dbReference type="AlphaFoldDB" id="A0A8T0A4Q4"/>
<keyword evidence="4" id="KW-0833">Ubl conjugation pathway</keyword>
<dbReference type="EMBL" id="JABEBT010000001">
    <property type="protein sequence ID" value="KAF7640335.1"/>
    <property type="molecule type" value="Genomic_DNA"/>
</dbReference>
<dbReference type="InterPro" id="IPR003653">
    <property type="entry name" value="Peptidase_C48_C"/>
</dbReference>
<reference evidence="7" key="1">
    <citation type="journal article" date="2020" name="Ecol. Evol.">
        <title>Genome structure and content of the rice root-knot nematode (Meloidogyne graminicola).</title>
        <authorList>
            <person name="Phan N.T."/>
            <person name="Danchin E.G.J."/>
            <person name="Klopp C."/>
            <person name="Perfus-Barbeoch L."/>
            <person name="Kozlowski D.K."/>
            <person name="Koutsovoulos G.D."/>
            <person name="Lopez-Roques C."/>
            <person name="Bouchez O."/>
            <person name="Zahm M."/>
            <person name="Besnard G."/>
            <person name="Bellafiore S."/>
        </authorList>
    </citation>
    <scope>NUCLEOTIDE SEQUENCE</scope>
    <source>
        <strain evidence="7">VN-18</strain>
    </source>
</reference>
<keyword evidence="5" id="KW-0378">Hydrolase</keyword>
<keyword evidence="2" id="KW-0597">Phosphoprotein</keyword>
<organism evidence="7 8">
    <name type="scientific">Meloidogyne graminicola</name>
    <dbReference type="NCBI Taxonomy" id="189291"/>
    <lineage>
        <taxon>Eukaryota</taxon>
        <taxon>Metazoa</taxon>
        <taxon>Ecdysozoa</taxon>
        <taxon>Nematoda</taxon>
        <taxon>Chromadorea</taxon>
        <taxon>Rhabditida</taxon>
        <taxon>Tylenchina</taxon>
        <taxon>Tylenchomorpha</taxon>
        <taxon>Tylenchoidea</taxon>
        <taxon>Meloidogynidae</taxon>
        <taxon>Meloidogyninae</taxon>
        <taxon>Meloidogyne</taxon>
    </lineage>
</organism>
<dbReference type="InterPro" id="IPR051947">
    <property type="entry name" value="Sentrin-specific_protease"/>
</dbReference>
<dbReference type="Proteomes" id="UP000605970">
    <property type="component" value="Unassembled WGS sequence"/>
</dbReference>